<dbReference type="RefSeq" id="WP_188676227.1">
    <property type="nucleotide sequence ID" value="NZ_BMJH01000003.1"/>
</dbReference>
<proteinExistence type="inferred from homology"/>
<feature type="domain" description="Glycosyltransferase 2-like" evidence="5">
    <location>
        <begin position="74"/>
        <end position="209"/>
    </location>
</feature>
<dbReference type="Gene3D" id="3.90.550.10">
    <property type="entry name" value="Spore Coat Polysaccharide Biosynthesis Protein SpsA, Chain A"/>
    <property type="match status" value="1"/>
</dbReference>
<evidence type="ECO:0000256" key="4">
    <source>
        <dbReference type="ARBA" id="ARBA00022679"/>
    </source>
</evidence>
<gene>
    <name evidence="6" type="ORF">GCM10011410_28070</name>
</gene>
<keyword evidence="4" id="KW-0808">Transferase</keyword>
<dbReference type="EMBL" id="BMJH01000003">
    <property type="protein sequence ID" value="GGC73334.1"/>
    <property type="molecule type" value="Genomic_DNA"/>
</dbReference>
<sequence>MRLDSRVRVADDGSALFAPWGRVMRLSSAEQAMLDEDTVEVVDNESSRLARHLLDVEFAHPRPLKGPSWSDLTVVIAARDEPELVQQLVANLPDLPVIVVDDGSAVPLTCSGATIVRHEHRCGVAEARNTGLRAAHTPFVVFLDPGVVPGPLWVEAMLAHFADPDVALVVPRIAPLPHRKRWIGQYEAMRPTLDPGRRECSLHKRKWDYSVPTTALMVRRQAVVKVGGFDGAFPAFNATDMCVRLAQNGWRLRFDPVAVMRAPAPASVRRWFEWRAASGYGSARVYATKARPRRLQAATKLWLLLGSVLLLVGARRAAVISAAVGVVHTVRLARELPREVHPWVTAAAFNASSWSGSVRRVAEVALRNLWPLTLLAAVVSPRVRTVVIVAALAEGAADWWSRRDAEVRIDLVRFVLLRRLDDIAFGWGLWRGFAEVRYGASGYSGLRNDAGVVPVHLLNARRNALDSENPSVVAM</sequence>
<dbReference type="Proteomes" id="UP000641514">
    <property type="component" value="Unassembled WGS sequence"/>
</dbReference>
<keyword evidence="7" id="KW-1185">Reference proteome</keyword>
<protein>
    <submittedName>
        <fullName evidence="6">Glycosyltransferase</fullName>
    </submittedName>
</protein>
<dbReference type="GO" id="GO:0016757">
    <property type="term" value="F:glycosyltransferase activity"/>
    <property type="evidence" value="ECO:0007669"/>
    <property type="project" value="UniProtKB-KW"/>
</dbReference>
<comment type="caution">
    <text evidence="6">The sequence shown here is derived from an EMBL/GenBank/DDBJ whole genome shotgun (WGS) entry which is preliminary data.</text>
</comment>
<dbReference type="NCBIfam" id="TIGR03965">
    <property type="entry name" value="mycofact_glyco"/>
    <property type="match status" value="1"/>
</dbReference>
<dbReference type="InterPro" id="IPR023981">
    <property type="entry name" value="MftF"/>
</dbReference>
<evidence type="ECO:0000313" key="7">
    <source>
        <dbReference type="Proteomes" id="UP000641514"/>
    </source>
</evidence>
<dbReference type="Pfam" id="PF00535">
    <property type="entry name" value="Glycos_transf_2"/>
    <property type="match status" value="1"/>
</dbReference>
<evidence type="ECO:0000256" key="1">
    <source>
        <dbReference type="ARBA" id="ARBA00004776"/>
    </source>
</evidence>
<dbReference type="SUPFAM" id="SSF53448">
    <property type="entry name" value="Nucleotide-diphospho-sugar transferases"/>
    <property type="match status" value="1"/>
</dbReference>
<dbReference type="PANTHER" id="PTHR43179:SF12">
    <property type="entry name" value="GALACTOFURANOSYLTRANSFERASE GLFT2"/>
    <property type="match status" value="1"/>
</dbReference>
<dbReference type="PANTHER" id="PTHR43179">
    <property type="entry name" value="RHAMNOSYLTRANSFERASE WBBL"/>
    <property type="match status" value="1"/>
</dbReference>
<dbReference type="AlphaFoldDB" id="A0A916UHX3"/>
<evidence type="ECO:0000256" key="3">
    <source>
        <dbReference type="ARBA" id="ARBA00022676"/>
    </source>
</evidence>
<evidence type="ECO:0000313" key="6">
    <source>
        <dbReference type="EMBL" id="GGC73334.1"/>
    </source>
</evidence>
<comment type="pathway">
    <text evidence="1">Cell wall biogenesis; cell wall polysaccharide biosynthesis.</text>
</comment>
<dbReference type="InterPro" id="IPR029044">
    <property type="entry name" value="Nucleotide-diphossugar_trans"/>
</dbReference>
<evidence type="ECO:0000256" key="2">
    <source>
        <dbReference type="ARBA" id="ARBA00006739"/>
    </source>
</evidence>
<accession>A0A916UHX3</accession>
<reference evidence="6" key="2">
    <citation type="submission" date="2020-09" db="EMBL/GenBank/DDBJ databases">
        <authorList>
            <person name="Sun Q."/>
            <person name="Zhou Y."/>
        </authorList>
    </citation>
    <scope>NUCLEOTIDE SEQUENCE</scope>
    <source>
        <strain evidence="6">CGMCC 1.15478</strain>
    </source>
</reference>
<keyword evidence="3" id="KW-0328">Glycosyltransferase</keyword>
<evidence type="ECO:0000259" key="5">
    <source>
        <dbReference type="Pfam" id="PF00535"/>
    </source>
</evidence>
<reference evidence="6" key="1">
    <citation type="journal article" date="2014" name="Int. J. Syst. Evol. Microbiol.">
        <title>Complete genome sequence of Corynebacterium casei LMG S-19264T (=DSM 44701T), isolated from a smear-ripened cheese.</title>
        <authorList>
            <consortium name="US DOE Joint Genome Institute (JGI-PGF)"/>
            <person name="Walter F."/>
            <person name="Albersmeier A."/>
            <person name="Kalinowski J."/>
            <person name="Ruckert C."/>
        </authorList>
    </citation>
    <scope>NUCLEOTIDE SEQUENCE</scope>
    <source>
        <strain evidence="6">CGMCC 1.15478</strain>
    </source>
</reference>
<organism evidence="6 7">
    <name type="scientific">Hoyosella rhizosphaerae</name>
    <dbReference type="NCBI Taxonomy" id="1755582"/>
    <lineage>
        <taxon>Bacteria</taxon>
        <taxon>Bacillati</taxon>
        <taxon>Actinomycetota</taxon>
        <taxon>Actinomycetes</taxon>
        <taxon>Mycobacteriales</taxon>
        <taxon>Hoyosellaceae</taxon>
        <taxon>Hoyosella</taxon>
    </lineage>
</organism>
<dbReference type="InterPro" id="IPR001173">
    <property type="entry name" value="Glyco_trans_2-like"/>
</dbReference>
<name>A0A916UHX3_9ACTN</name>
<comment type="similarity">
    <text evidence="2">Belongs to the glycosyltransferase 2 family.</text>
</comment>